<keyword evidence="4" id="KW-0269">Exonuclease</keyword>
<evidence type="ECO:0000256" key="4">
    <source>
        <dbReference type="ARBA" id="ARBA00022839"/>
    </source>
</evidence>
<dbReference type="Pfam" id="PF00929">
    <property type="entry name" value="RNase_T"/>
    <property type="match status" value="1"/>
</dbReference>
<keyword evidence="2" id="KW-0540">Nuclease</keyword>
<evidence type="ECO:0000259" key="5">
    <source>
        <dbReference type="SMART" id="SM00479"/>
    </source>
</evidence>
<dbReference type="AlphaFoldDB" id="A0A1J5TR22"/>
<dbReference type="PANTHER" id="PTHR11046">
    <property type="entry name" value="OLIGORIBONUCLEASE, MITOCHONDRIAL"/>
    <property type="match status" value="1"/>
</dbReference>
<evidence type="ECO:0000256" key="3">
    <source>
        <dbReference type="ARBA" id="ARBA00022801"/>
    </source>
</evidence>
<dbReference type="SUPFAM" id="SSF53098">
    <property type="entry name" value="Ribonuclease H-like"/>
    <property type="match status" value="1"/>
</dbReference>
<reference evidence="6 7" key="1">
    <citation type="submission" date="2016-08" db="EMBL/GenBank/DDBJ databases">
        <title>New Insights into Marine Group III Euryarchaeota, from dark to light.</title>
        <authorList>
            <person name="Haro-Moreno J.M."/>
            <person name="Rodriguez-Valera F."/>
            <person name="Lopez-Garcia P."/>
            <person name="Moreira D."/>
            <person name="Martin-Cuadrado A.B."/>
        </authorList>
    </citation>
    <scope>NUCLEOTIDE SEQUENCE [LARGE SCALE GENOMIC DNA]</scope>
    <source>
        <strain evidence="6">CG-Bathy1</strain>
    </source>
</reference>
<sequence>MVNELVWIDLEMTGLEPKKHVIVEIATVITSADLEILAKGEDIVIGASELELTEMGEYVRNMHTESNLLNDIENSNVTMREAEERTIQFLDSHLPANYRPPLCGNSIGIDRRFLAEYMPLLENRMHYRCVDVTSIKELVYRWSPKILRKAPRKGKQHRAMDDILESIEELKFYRDNVFNL</sequence>
<dbReference type="InterPro" id="IPR022894">
    <property type="entry name" value="Oligoribonuclease"/>
</dbReference>
<dbReference type="FunFam" id="3.30.420.10:FF:000003">
    <property type="entry name" value="Oligoribonuclease"/>
    <property type="match status" value="1"/>
</dbReference>
<dbReference type="Proteomes" id="UP000183815">
    <property type="component" value="Unassembled WGS sequence"/>
</dbReference>
<dbReference type="SMART" id="SM00479">
    <property type="entry name" value="EXOIII"/>
    <property type="match status" value="1"/>
</dbReference>
<feature type="domain" description="Exonuclease" evidence="5">
    <location>
        <begin position="4"/>
        <end position="179"/>
    </location>
</feature>
<dbReference type="InterPro" id="IPR036397">
    <property type="entry name" value="RNaseH_sf"/>
</dbReference>
<dbReference type="PANTHER" id="PTHR11046:SF0">
    <property type="entry name" value="OLIGORIBONUCLEASE, MITOCHONDRIAL"/>
    <property type="match status" value="1"/>
</dbReference>
<name>A0A1J5TR22_9ARCH</name>
<organism evidence="6 7">
    <name type="scientific">Marine Group III euryarchaeote CG-Bathy1</name>
    <dbReference type="NCBI Taxonomy" id="1889001"/>
    <lineage>
        <taxon>Archaea</taxon>
        <taxon>Methanobacteriati</taxon>
        <taxon>Thermoplasmatota</taxon>
        <taxon>Thermoplasmata</taxon>
        <taxon>Candidatus Thermoprofundales</taxon>
    </lineage>
</organism>
<comment type="caution">
    <text evidence="6">The sequence shown here is derived from an EMBL/GenBank/DDBJ whole genome shotgun (WGS) entry which is preliminary data.</text>
</comment>
<dbReference type="InterPro" id="IPR012337">
    <property type="entry name" value="RNaseH-like_sf"/>
</dbReference>
<dbReference type="GO" id="GO:0000175">
    <property type="term" value="F:3'-5'-RNA exonuclease activity"/>
    <property type="evidence" value="ECO:0007669"/>
    <property type="project" value="InterPro"/>
</dbReference>
<evidence type="ECO:0000313" key="7">
    <source>
        <dbReference type="Proteomes" id="UP000183815"/>
    </source>
</evidence>
<dbReference type="CDD" id="cd06135">
    <property type="entry name" value="Orn"/>
    <property type="match status" value="1"/>
</dbReference>
<dbReference type="InterPro" id="IPR013520">
    <property type="entry name" value="Ribonucl_H"/>
</dbReference>
<dbReference type="EMBL" id="MIYU01000019">
    <property type="protein sequence ID" value="OIR14438.1"/>
    <property type="molecule type" value="Genomic_DNA"/>
</dbReference>
<protein>
    <recommendedName>
        <fullName evidence="5">Exonuclease domain-containing protein</fullName>
    </recommendedName>
</protein>
<accession>A0A1J5TR22</accession>
<evidence type="ECO:0000313" key="6">
    <source>
        <dbReference type="EMBL" id="OIR14438.1"/>
    </source>
</evidence>
<comment type="similarity">
    <text evidence="1">Belongs to the oligoribonuclease family.</text>
</comment>
<dbReference type="Gene3D" id="3.30.420.10">
    <property type="entry name" value="Ribonuclease H-like superfamily/Ribonuclease H"/>
    <property type="match status" value="1"/>
</dbReference>
<keyword evidence="3" id="KW-0378">Hydrolase</keyword>
<gene>
    <name evidence="6" type="ORF">BEU04_03170</name>
</gene>
<evidence type="ECO:0000256" key="2">
    <source>
        <dbReference type="ARBA" id="ARBA00022722"/>
    </source>
</evidence>
<dbReference type="NCBIfam" id="NF003765">
    <property type="entry name" value="PRK05359.1"/>
    <property type="match status" value="1"/>
</dbReference>
<evidence type="ECO:0000256" key="1">
    <source>
        <dbReference type="ARBA" id="ARBA00009921"/>
    </source>
</evidence>
<proteinExistence type="inferred from homology"/>
<dbReference type="GO" id="GO:0003676">
    <property type="term" value="F:nucleic acid binding"/>
    <property type="evidence" value="ECO:0007669"/>
    <property type="project" value="InterPro"/>
</dbReference>